<keyword evidence="9" id="KW-1185">Reference proteome</keyword>
<feature type="transmembrane region" description="Helical" evidence="6">
    <location>
        <begin position="100"/>
        <end position="127"/>
    </location>
</feature>
<gene>
    <name evidence="8" type="ORF">AJ79_00559</name>
</gene>
<keyword evidence="2" id="KW-0813">Transport</keyword>
<dbReference type="GO" id="GO:0042908">
    <property type="term" value="P:xenobiotic transport"/>
    <property type="evidence" value="ECO:0007669"/>
    <property type="project" value="UniProtKB-ARBA"/>
</dbReference>
<comment type="subcellular location">
    <subcellularLocation>
        <location evidence="1">Membrane</location>
        <topology evidence="1">Multi-pass membrane protein</topology>
    </subcellularLocation>
</comment>
<feature type="transmembrane region" description="Helical" evidence="6">
    <location>
        <begin position="448"/>
        <end position="467"/>
    </location>
</feature>
<keyword evidence="4 6" id="KW-1133">Transmembrane helix</keyword>
<dbReference type="InterPro" id="IPR020846">
    <property type="entry name" value="MFS_dom"/>
</dbReference>
<dbReference type="STRING" id="1447875.A0A2B7YAY7"/>
<dbReference type="Proteomes" id="UP000223968">
    <property type="component" value="Unassembled WGS sequence"/>
</dbReference>
<evidence type="ECO:0000256" key="2">
    <source>
        <dbReference type="ARBA" id="ARBA00022448"/>
    </source>
</evidence>
<dbReference type="PANTHER" id="PTHR23502">
    <property type="entry name" value="MAJOR FACILITATOR SUPERFAMILY"/>
    <property type="match status" value="1"/>
</dbReference>
<accession>A0A2B7YAY7</accession>
<dbReference type="OrthoDB" id="440553at2759"/>
<feature type="domain" description="Major facilitator superfamily (MFS) profile" evidence="7">
    <location>
        <begin position="34"/>
        <end position="470"/>
    </location>
</feature>
<evidence type="ECO:0000256" key="6">
    <source>
        <dbReference type="SAM" id="Phobius"/>
    </source>
</evidence>
<dbReference type="Pfam" id="PF07690">
    <property type="entry name" value="MFS_1"/>
    <property type="match status" value="1"/>
</dbReference>
<feature type="transmembrane region" description="Helical" evidence="6">
    <location>
        <begin position="33"/>
        <end position="53"/>
    </location>
</feature>
<dbReference type="InterPro" id="IPR005829">
    <property type="entry name" value="Sugar_transporter_CS"/>
</dbReference>
<evidence type="ECO:0000313" key="8">
    <source>
        <dbReference type="EMBL" id="PGH18221.1"/>
    </source>
</evidence>
<feature type="transmembrane region" description="Helical" evidence="6">
    <location>
        <begin position="183"/>
        <end position="203"/>
    </location>
</feature>
<protein>
    <recommendedName>
        <fullName evidence="7">Major facilitator superfamily (MFS) profile domain-containing protein</fullName>
    </recommendedName>
</protein>
<dbReference type="EMBL" id="PDNB01000005">
    <property type="protein sequence ID" value="PGH18221.1"/>
    <property type="molecule type" value="Genomic_DNA"/>
</dbReference>
<dbReference type="PROSITE" id="PS50850">
    <property type="entry name" value="MFS"/>
    <property type="match status" value="1"/>
</dbReference>
<feature type="transmembrane region" description="Helical" evidence="6">
    <location>
        <begin position="268"/>
        <end position="291"/>
    </location>
</feature>
<name>A0A2B7YAY7_9EURO</name>
<evidence type="ECO:0000256" key="5">
    <source>
        <dbReference type="ARBA" id="ARBA00023136"/>
    </source>
</evidence>
<evidence type="ECO:0000256" key="3">
    <source>
        <dbReference type="ARBA" id="ARBA00022692"/>
    </source>
</evidence>
<evidence type="ECO:0000256" key="4">
    <source>
        <dbReference type="ARBA" id="ARBA00022989"/>
    </source>
</evidence>
<keyword evidence="3 6" id="KW-0812">Transmembrane</keyword>
<dbReference type="PROSITE" id="PS00216">
    <property type="entry name" value="SUGAR_TRANSPORT_1"/>
    <property type="match status" value="1"/>
</dbReference>
<evidence type="ECO:0000313" key="9">
    <source>
        <dbReference type="Proteomes" id="UP000223968"/>
    </source>
</evidence>
<evidence type="ECO:0000259" key="7">
    <source>
        <dbReference type="PROSITE" id="PS50850"/>
    </source>
</evidence>
<dbReference type="InterPro" id="IPR036259">
    <property type="entry name" value="MFS_trans_sf"/>
</dbReference>
<dbReference type="GO" id="GO:0022857">
    <property type="term" value="F:transmembrane transporter activity"/>
    <property type="evidence" value="ECO:0007669"/>
    <property type="project" value="InterPro"/>
</dbReference>
<dbReference type="Gene3D" id="1.20.1250.20">
    <property type="entry name" value="MFS general substrate transporter like domains"/>
    <property type="match status" value="1"/>
</dbReference>
<keyword evidence="5 6" id="KW-0472">Membrane</keyword>
<dbReference type="PANTHER" id="PTHR23502:SF51">
    <property type="entry name" value="QUINIDINE RESISTANCE PROTEIN 1-RELATED"/>
    <property type="match status" value="1"/>
</dbReference>
<comment type="caution">
    <text evidence="8">The sequence shown here is derived from an EMBL/GenBank/DDBJ whole genome shotgun (WGS) entry which is preliminary data.</text>
</comment>
<organism evidence="8 9">
    <name type="scientific">Helicocarpus griseus UAMH5409</name>
    <dbReference type="NCBI Taxonomy" id="1447875"/>
    <lineage>
        <taxon>Eukaryota</taxon>
        <taxon>Fungi</taxon>
        <taxon>Dikarya</taxon>
        <taxon>Ascomycota</taxon>
        <taxon>Pezizomycotina</taxon>
        <taxon>Eurotiomycetes</taxon>
        <taxon>Eurotiomycetidae</taxon>
        <taxon>Onygenales</taxon>
        <taxon>Ajellomycetaceae</taxon>
        <taxon>Helicocarpus</taxon>
    </lineage>
</organism>
<dbReference type="GO" id="GO:0140115">
    <property type="term" value="P:export across plasma membrane"/>
    <property type="evidence" value="ECO:0007669"/>
    <property type="project" value="UniProtKB-ARBA"/>
</dbReference>
<feature type="transmembrane region" description="Helical" evidence="6">
    <location>
        <begin position="65"/>
        <end position="88"/>
    </location>
</feature>
<feature type="transmembrane region" description="Helical" evidence="6">
    <location>
        <begin position="303"/>
        <end position="323"/>
    </location>
</feature>
<dbReference type="FunFam" id="1.20.1250.20:FF:000172">
    <property type="entry name" value="MFS multidrug resistance transporter"/>
    <property type="match status" value="1"/>
</dbReference>
<evidence type="ECO:0000256" key="1">
    <source>
        <dbReference type="ARBA" id="ARBA00004141"/>
    </source>
</evidence>
<sequence length="485" mass="53133">MAGEKPVANMEDVEAPSTGTIQYSIFGKWKKRYIVGLVGVADWFSLLSNFIYYPAITAISNDLRLSIADINLSITICMIVSAIAPSITGAASDVYGRRPLFLVTIFLYCMANLGLALQSSLAGLLMLRMLQRAFSTAYGVVADVAMPSERGSYVAVVSFGVTSAPSIGPLLGGALAYSPGWRWIFWLLLIISATFLTAMALFLPETARGVVGNGSIKPPLYCREPKFSCIVRRESSDERQTAPLESKKPSLNPLKSLNLLLAKDNATVVFSSALLYTTFCCIHASLGTLFVELYHLNQLQSGLIYLPFGIGCTISAVTSGRIIDRDYRKTADLHGLPIDRVRGDDLRNFPIEEERLRSVFIPLVATVLSVISFGWVVEKKAPITAPLVIQFVSGVALQQYFNTINTLRVDINPTAPPAAQASSNLVRCTLAAVTVAVLQQMIDKIGAGWTYTFFGCLCSISGFLFIMERKMGMKWRLRRLENDEQ</sequence>
<dbReference type="GO" id="GO:0005886">
    <property type="term" value="C:plasma membrane"/>
    <property type="evidence" value="ECO:0007669"/>
    <property type="project" value="TreeGrafter"/>
</dbReference>
<dbReference type="SUPFAM" id="SSF103473">
    <property type="entry name" value="MFS general substrate transporter"/>
    <property type="match status" value="1"/>
</dbReference>
<dbReference type="Gene3D" id="1.20.1720.10">
    <property type="entry name" value="Multidrug resistance protein D"/>
    <property type="match status" value="1"/>
</dbReference>
<reference evidence="8 9" key="1">
    <citation type="submission" date="2017-10" db="EMBL/GenBank/DDBJ databases">
        <title>Comparative genomics in systemic dimorphic fungi from Ajellomycetaceae.</title>
        <authorList>
            <person name="Munoz J.F."/>
            <person name="Mcewen J.G."/>
            <person name="Clay O.K."/>
            <person name="Cuomo C.A."/>
        </authorList>
    </citation>
    <scope>NUCLEOTIDE SEQUENCE [LARGE SCALE GENOMIC DNA]</scope>
    <source>
        <strain evidence="8 9">UAMH5409</strain>
    </source>
</reference>
<proteinExistence type="predicted"/>
<dbReference type="AlphaFoldDB" id="A0A2B7YAY7"/>
<feature type="transmembrane region" description="Helical" evidence="6">
    <location>
        <begin position="359"/>
        <end position="377"/>
    </location>
</feature>
<dbReference type="InterPro" id="IPR011701">
    <property type="entry name" value="MFS"/>
</dbReference>